<feature type="active site" description="Tele-phosphohistidine intermediate" evidence="2">
    <location>
        <position position="12"/>
    </location>
</feature>
<dbReference type="GO" id="GO:0043456">
    <property type="term" value="P:regulation of pentose-phosphate shunt"/>
    <property type="evidence" value="ECO:0007669"/>
    <property type="project" value="TreeGrafter"/>
</dbReference>
<organism evidence="5 6">
    <name type="scientific">Jeotgalibaca porci</name>
    <dbReference type="NCBI Taxonomy" id="1868793"/>
    <lineage>
        <taxon>Bacteria</taxon>
        <taxon>Bacillati</taxon>
        <taxon>Bacillota</taxon>
        <taxon>Bacilli</taxon>
        <taxon>Lactobacillales</taxon>
        <taxon>Carnobacteriaceae</taxon>
        <taxon>Jeotgalibaca</taxon>
    </lineage>
</organism>
<name>A0A6G7WF21_9LACT</name>
<proteinExistence type="predicted"/>
<dbReference type="KEGG" id="jpo:G7058_01765"/>
<dbReference type="SUPFAM" id="SSF53254">
    <property type="entry name" value="Phosphoglycerate mutase-like"/>
    <property type="match status" value="1"/>
</dbReference>
<accession>A0A6G7WF21</accession>
<dbReference type="Gene3D" id="3.40.50.1240">
    <property type="entry name" value="Phosphoglycerate mutase-like"/>
    <property type="match status" value="1"/>
</dbReference>
<keyword evidence="1" id="KW-0378">Hydrolase</keyword>
<feature type="active site" description="Proton donor/acceptor" evidence="2">
    <location>
        <position position="90"/>
    </location>
</feature>
<dbReference type="InterPro" id="IPR029033">
    <property type="entry name" value="His_PPase_superfam"/>
</dbReference>
<dbReference type="GO" id="GO:0004331">
    <property type="term" value="F:fructose-2,6-bisphosphate 2-phosphatase activity"/>
    <property type="evidence" value="ECO:0007669"/>
    <property type="project" value="TreeGrafter"/>
</dbReference>
<dbReference type="GeneID" id="94551985"/>
<dbReference type="PANTHER" id="PTHR46517">
    <property type="entry name" value="FRUCTOSE-2,6-BISPHOSPHATASE TIGAR"/>
    <property type="match status" value="1"/>
</dbReference>
<evidence type="ECO:0000256" key="4">
    <source>
        <dbReference type="SAM" id="MobiDB-lite"/>
    </source>
</evidence>
<evidence type="ECO:0000256" key="3">
    <source>
        <dbReference type="PIRSR" id="PIRSR613078-2"/>
    </source>
</evidence>
<evidence type="ECO:0000256" key="2">
    <source>
        <dbReference type="PIRSR" id="PIRSR613078-1"/>
    </source>
</evidence>
<feature type="compositionally biased region" description="Basic and acidic residues" evidence="4">
    <location>
        <begin position="234"/>
        <end position="244"/>
    </location>
</feature>
<dbReference type="SMART" id="SM00855">
    <property type="entry name" value="PGAM"/>
    <property type="match status" value="1"/>
</dbReference>
<dbReference type="PANTHER" id="PTHR46517:SF1">
    <property type="entry name" value="FRUCTOSE-2,6-BISPHOSPHATASE TIGAR"/>
    <property type="match status" value="1"/>
</dbReference>
<keyword evidence="6" id="KW-1185">Reference proteome</keyword>
<dbReference type="GO" id="GO:0045820">
    <property type="term" value="P:negative regulation of glycolytic process"/>
    <property type="evidence" value="ECO:0007669"/>
    <property type="project" value="TreeGrafter"/>
</dbReference>
<evidence type="ECO:0000256" key="1">
    <source>
        <dbReference type="ARBA" id="ARBA00022801"/>
    </source>
</evidence>
<dbReference type="EMBL" id="CP049889">
    <property type="protein sequence ID" value="QIK50885.1"/>
    <property type="molecule type" value="Genomic_DNA"/>
</dbReference>
<evidence type="ECO:0000313" key="6">
    <source>
        <dbReference type="Proteomes" id="UP000501830"/>
    </source>
</evidence>
<dbReference type="Pfam" id="PF00300">
    <property type="entry name" value="His_Phos_1"/>
    <property type="match status" value="1"/>
</dbReference>
<feature type="binding site" evidence="3">
    <location>
        <position position="61"/>
    </location>
    <ligand>
        <name>substrate</name>
    </ligand>
</feature>
<dbReference type="InterPro" id="IPR013078">
    <property type="entry name" value="His_Pase_superF_clade-1"/>
</dbReference>
<feature type="compositionally biased region" description="Acidic residues" evidence="4">
    <location>
        <begin position="245"/>
        <end position="255"/>
    </location>
</feature>
<dbReference type="InterPro" id="IPR051695">
    <property type="entry name" value="Phosphoglycerate_Mutase"/>
</dbReference>
<sequence length="255" mass="29897">MSKGVTFYFMRHGETYLNKYHRMQGWSDTPLTNRGKRDVARSGAGLADVKFDAVYCSDLRRTFETAQIIVNENQHKEEMPPVVAMPEFREIFFGSFEGMDATETWENLWKFLGYEEGMDYRNDKSVIEELNGMKAMDPYHEAEDYLTFWTRVERGLIKLINEHRETGRNILVVCHGMTIRNMIHALIPEFQIDRHLDNASISVVSYYDGFYHLEKFNSVEHFAPDNINNNEQEPEVHKILPTDVDKDDELPLQEQ</sequence>
<feature type="region of interest" description="Disordered" evidence="4">
    <location>
        <begin position="227"/>
        <end position="255"/>
    </location>
</feature>
<dbReference type="GO" id="GO:0005829">
    <property type="term" value="C:cytosol"/>
    <property type="evidence" value="ECO:0007669"/>
    <property type="project" value="TreeGrafter"/>
</dbReference>
<reference evidence="5 6" key="1">
    <citation type="journal article" date="2017" name="Int. J. Syst. Evol. Microbiol.">
        <title>Jeotgalibaca porci sp. nov. and Jeotgalibaca arthritidis sp. nov., isolated from pigs, and emended description of the genus Jeotgalibaca.</title>
        <authorList>
            <person name="Zamora L."/>
            <person name="Perez-Sancho M."/>
            <person name="Dominguez L."/>
            <person name="Fernandez-Garayzabal J.F."/>
            <person name="Vela A.I."/>
        </authorList>
    </citation>
    <scope>NUCLEOTIDE SEQUENCE [LARGE SCALE GENOMIC DNA]</scope>
    <source>
        <strain evidence="5 6">CCUG 69148</strain>
    </source>
</reference>
<feature type="binding site" evidence="3">
    <location>
        <begin position="11"/>
        <end position="18"/>
    </location>
    <ligand>
        <name>substrate</name>
    </ligand>
</feature>
<dbReference type="CDD" id="cd07067">
    <property type="entry name" value="HP_PGM_like"/>
    <property type="match status" value="1"/>
</dbReference>
<dbReference type="Proteomes" id="UP000501830">
    <property type="component" value="Chromosome"/>
</dbReference>
<evidence type="ECO:0000313" key="5">
    <source>
        <dbReference type="EMBL" id="QIK50885.1"/>
    </source>
</evidence>
<dbReference type="AlphaFoldDB" id="A0A6G7WF21"/>
<protein>
    <submittedName>
        <fullName evidence="5">Histidine phosphatase family protein</fullName>
    </submittedName>
</protein>
<gene>
    <name evidence="5" type="ORF">G7058_01765</name>
</gene>
<dbReference type="RefSeq" id="WP_166061926.1">
    <property type="nucleotide sequence ID" value="NZ_CP049889.1"/>
</dbReference>